<evidence type="ECO:0000313" key="2">
    <source>
        <dbReference type="EMBL" id="QBK29572.1"/>
    </source>
</evidence>
<dbReference type="KEGG" id="rpod:E0E05_02550"/>
<feature type="compositionally biased region" description="Low complexity" evidence="1">
    <location>
        <begin position="85"/>
        <end position="129"/>
    </location>
</feature>
<dbReference type="Gene3D" id="2.30.30.40">
    <property type="entry name" value="SH3 Domains"/>
    <property type="match status" value="1"/>
</dbReference>
<feature type="compositionally biased region" description="Low complexity" evidence="1">
    <location>
        <begin position="57"/>
        <end position="70"/>
    </location>
</feature>
<evidence type="ECO:0008006" key="4">
    <source>
        <dbReference type="Google" id="ProtNLM"/>
    </source>
</evidence>
<dbReference type="InterPro" id="IPR010466">
    <property type="entry name" value="DUF1058"/>
</dbReference>
<gene>
    <name evidence="2" type="ORF">E0E05_02550</name>
</gene>
<keyword evidence="3" id="KW-1185">Reference proteome</keyword>
<feature type="region of interest" description="Disordered" evidence="1">
    <location>
        <begin position="54"/>
        <end position="129"/>
    </location>
</feature>
<organism evidence="2 3">
    <name type="scientific">Roseitalea porphyridii</name>
    <dbReference type="NCBI Taxonomy" id="1852022"/>
    <lineage>
        <taxon>Bacteria</taxon>
        <taxon>Pseudomonadati</taxon>
        <taxon>Pseudomonadota</taxon>
        <taxon>Alphaproteobacteria</taxon>
        <taxon>Hyphomicrobiales</taxon>
        <taxon>Ahrensiaceae</taxon>
        <taxon>Roseitalea</taxon>
    </lineage>
</organism>
<protein>
    <recommendedName>
        <fullName evidence="4">SH3 domain-containing protein</fullName>
    </recommendedName>
</protein>
<dbReference type="AlphaFoldDB" id="A0A4P6UWY9"/>
<dbReference type="Pfam" id="PF06347">
    <property type="entry name" value="SH3_4"/>
    <property type="match status" value="1"/>
</dbReference>
<reference evidence="2 3" key="1">
    <citation type="journal article" date="2017" name="Int. J. Syst. Evol. Microbiol.">
        <title>Roseitalea porphyridii gen. nov., sp. nov., isolated from a red alga, and reclassification of Hoeflea suaedae Chung et al. 2013 as Pseudohoeflea suaedae gen. nov., comb. nov.</title>
        <authorList>
            <person name="Hyeon J.W."/>
            <person name="Jeong S.E."/>
            <person name="Baek K."/>
            <person name="Jeon C.O."/>
        </authorList>
    </citation>
    <scope>NUCLEOTIDE SEQUENCE [LARGE SCALE GENOMIC DNA]</scope>
    <source>
        <strain evidence="2 3">MA7-20</strain>
    </source>
</reference>
<dbReference type="Proteomes" id="UP000293719">
    <property type="component" value="Chromosome"/>
</dbReference>
<proteinExistence type="predicted"/>
<feature type="compositionally biased region" description="Low complexity" evidence="1">
    <location>
        <begin position="144"/>
        <end position="170"/>
    </location>
</feature>
<evidence type="ECO:0000256" key="1">
    <source>
        <dbReference type="SAM" id="MobiDB-lite"/>
    </source>
</evidence>
<sequence length="281" mass="28769">MRQDHASRGIMMTEPRDRPVGRGTARLATFTAVALAAGSLIGAAAMLTAGDGEPKLATAPAEQTEQAAPATSVAATEPDTVETQAAEPARTAAADPTPEEPASSPTEPSAATETAATTDAATDTAPATRTLTDTQSLAARFGEPAPQADAPAQPDEALARAAADQPAEPAGTEPGGEIEVAETEAEALAIEERLSAAGAAYFELPPQADDPFEAAISDDVPLPRAFANAWVNMRAGPDNDAEILTVVPGGAEIGAEADCEGWCAVVYEGQRGYIYQSFIRR</sequence>
<feature type="region of interest" description="Disordered" evidence="1">
    <location>
        <begin position="1"/>
        <end position="23"/>
    </location>
</feature>
<accession>A0A4P6UWY9</accession>
<name>A0A4P6UWY9_9HYPH</name>
<evidence type="ECO:0000313" key="3">
    <source>
        <dbReference type="Proteomes" id="UP000293719"/>
    </source>
</evidence>
<feature type="region of interest" description="Disordered" evidence="1">
    <location>
        <begin position="144"/>
        <end position="175"/>
    </location>
</feature>
<dbReference type="EMBL" id="CP036532">
    <property type="protein sequence ID" value="QBK29572.1"/>
    <property type="molecule type" value="Genomic_DNA"/>
</dbReference>